<dbReference type="Pfam" id="PF00726">
    <property type="entry name" value="IL10"/>
    <property type="match status" value="1"/>
</dbReference>
<keyword evidence="5" id="KW-0732">Signal</keyword>
<name>A0A0E9WZR5_ANGAN</name>
<dbReference type="EMBL" id="GBXM01012871">
    <property type="protein sequence ID" value="JAH95706.1"/>
    <property type="molecule type" value="Transcribed_RNA"/>
</dbReference>
<keyword evidence="4 7" id="KW-0964">Secreted</keyword>
<dbReference type="InterPro" id="IPR020443">
    <property type="entry name" value="IL-10/19/20/24/26"/>
</dbReference>
<evidence type="ECO:0000256" key="4">
    <source>
        <dbReference type="ARBA" id="ARBA00022525"/>
    </source>
</evidence>
<comment type="subcellular location">
    <subcellularLocation>
        <location evidence="1 7">Secreted</location>
    </subcellularLocation>
</comment>
<dbReference type="SUPFAM" id="SSF47266">
    <property type="entry name" value="4-helical cytokines"/>
    <property type="match status" value="1"/>
</dbReference>
<evidence type="ECO:0000256" key="6">
    <source>
        <dbReference type="ARBA" id="ARBA00023157"/>
    </source>
</evidence>
<comment type="function">
    <text evidence="7">Immune regulatory cytokine.</text>
</comment>
<evidence type="ECO:0000256" key="1">
    <source>
        <dbReference type="ARBA" id="ARBA00004613"/>
    </source>
</evidence>
<proteinExistence type="inferred from homology"/>
<dbReference type="GO" id="GO:0005615">
    <property type="term" value="C:extracellular space"/>
    <property type="evidence" value="ECO:0007669"/>
    <property type="project" value="UniProtKB-UniRule"/>
</dbReference>
<reference evidence="8" key="2">
    <citation type="journal article" date="2015" name="Fish Shellfish Immunol.">
        <title>Early steps in the European eel (Anguilla anguilla)-Vibrio vulnificus interaction in the gills: Role of the RtxA13 toxin.</title>
        <authorList>
            <person name="Callol A."/>
            <person name="Pajuelo D."/>
            <person name="Ebbesson L."/>
            <person name="Teles M."/>
            <person name="MacKenzie S."/>
            <person name="Amaro C."/>
        </authorList>
    </citation>
    <scope>NUCLEOTIDE SEQUENCE</scope>
</reference>
<evidence type="ECO:0000256" key="2">
    <source>
        <dbReference type="ARBA" id="ARBA00008813"/>
    </source>
</evidence>
<keyword evidence="3 7" id="KW-0202">Cytokine</keyword>
<keyword evidence="6" id="KW-1015">Disulfide bond</keyword>
<evidence type="ECO:0000256" key="3">
    <source>
        <dbReference type="ARBA" id="ARBA00022514"/>
    </source>
</evidence>
<evidence type="ECO:0000256" key="7">
    <source>
        <dbReference type="RuleBase" id="RU368043"/>
    </source>
</evidence>
<dbReference type="InterPro" id="IPR009079">
    <property type="entry name" value="4_helix_cytokine-like_core"/>
</dbReference>
<protein>
    <recommendedName>
        <fullName evidence="7">Interleukin family protein</fullName>
    </recommendedName>
</protein>
<evidence type="ECO:0000256" key="5">
    <source>
        <dbReference type="ARBA" id="ARBA00022729"/>
    </source>
</evidence>
<dbReference type="Gene3D" id="1.20.1250.10">
    <property type="match status" value="1"/>
</dbReference>
<sequence>MNDILHFYLETVLPAAHEASREFTNPIESIGDILYELKRELISCNNYFSCKKPFELHNIIDTYNKMQEKGLYKAMRELDWFFNYIEEYMESKRHDSTGMSHKANQVEH</sequence>
<reference evidence="8" key="1">
    <citation type="submission" date="2014-11" db="EMBL/GenBank/DDBJ databases">
        <authorList>
            <person name="Amaro Gonzalez C."/>
        </authorList>
    </citation>
    <scope>NUCLEOTIDE SEQUENCE</scope>
</reference>
<dbReference type="PANTHER" id="PTHR48482">
    <property type="entry name" value="INTERLEUKIN-19-RELATED"/>
    <property type="match status" value="1"/>
</dbReference>
<dbReference type="AlphaFoldDB" id="A0A0E9WZR5"/>
<organism evidence="8">
    <name type="scientific">Anguilla anguilla</name>
    <name type="common">European freshwater eel</name>
    <name type="synonym">Muraena anguilla</name>
    <dbReference type="NCBI Taxonomy" id="7936"/>
    <lineage>
        <taxon>Eukaryota</taxon>
        <taxon>Metazoa</taxon>
        <taxon>Chordata</taxon>
        <taxon>Craniata</taxon>
        <taxon>Vertebrata</taxon>
        <taxon>Euteleostomi</taxon>
        <taxon>Actinopterygii</taxon>
        <taxon>Neopterygii</taxon>
        <taxon>Teleostei</taxon>
        <taxon>Anguilliformes</taxon>
        <taxon>Anguillidae</taxon>
        <taxon>Anguilla</taxon>
    </lineage>
</organism>
<comment type="similarity">
    <text evidence="2 7">Belongs to the IL-10 family.</text>
</comment>
<dbReference type="PANTHER" id="PTHR48482:SF5">
    <property type="entry name" value="INTERLEUKIN-10"/>
    <property type="match status" value="1"/>
</dbReference>
<accession>A0A0E9WZR5</accession>
<evidence type="ECO:0000313" key="8">
    <source>
        <dbReference type="EMBL" id="JAH95706.1"/>
    </source>
</evidence>
<dbReference type="GO" id="GO:0005125">
    <property type="term" value="F:cytokine activity"/>
    <property type="evidence" value="ECO:0007669"/>
    <property type="project" value="UniProtKB-UniRule"/>
</dbReference>